<evidence type="ECO:0000259" key="8">
    <source>
        <dbReference type="Pfam" id="PF00081"/>
    </source>
</evidence>
<feature type="region of interest" description="Disordered" evidence="7">
    <location>
        <begin position="258"/>
        <end position="283"/>
    </location>
</feature>
<evidence type="ECO:0000256" key="2">
    <source>
        <dbReference type="ARBA" id="ARBA00012682"/>
    </source>
</evidence>
<evidence type="ECO:0000256" key="3">
    <source>
        <dbReference type="ARBA" id="ARBA00022723"/>
    </source>
</evidence>
<evidence type="ECO:0000313" key="11">
    <source>
        <dbReference type="Proteomes" id="UP000326289"/>
    </source>
</evidence>
<feature type="region of interest" description="Disordered" evidence="7">
    <location>
        <begin position="213"/>
        <end position="242"/>
    </location>
</feature>
<dbReference type="InterPro" id="IPR050265">
    <property type="entry name" value="Fe/Mn_Superoxide_Dismutase"/>
</dbReference>
<accession>A0A5N6JG10</accession>
<comment type="similarity">
    <text evidence="1">Belongs to the iron/manganese superoxide dismutase family.</text>
</comment>
<comment type="catalytic activity">
    <reaction evidence="6">
        <text>2 superoxide + 2 H(+) = H2O2 + O2</text>
        <dbReference type="Rhea" id="RHEA:20696"/>
        <dbReference type="ChEBI" id="CHEBI:15378"/>
        <dbReference type="ChEBI" id="CHEBI:15379"/>
        <dbReference type="ChEBI" id="CHEBI:16240"/>
        <dbReference type="ChEBI" id="CHEBI:18421"/>
        <dbReference type="EC" id="1.15.1.1"/>
    </reaction>
</comment>
<dbReference type="InterPro" id="IPR019831">
    <property type="entry name" value="Mn/Fe_SOD_N"/>
</dbReference>
<feature type="compositionally biased region" description="Low complexity" evidence="7">
    <location>
        <begin position="216"/>
        <end position="227"/>
    </location>
</feature>
<evidence type="ECO:0000259" key="9">
    <source>
        <dbReference type="Pfam" id="PF02777"/>
    </source>
</evidence>
<sequence length="717" mass="79754">MAASLIRTSARTALRAGASATPKAAGVAGLTFARGKATLPDLAYDYGALEPSISGKIMELHHKNHHQTYVNSYNTAIEQLQEAVAKEDITTQINLKPLINFHGGGHINHTLFWENLAPKSQGGGEPPSGALAKAIDESFGSLGEFQSKMNAALAGIQGSGWAWLVKDKQTGNIGIKTYAVSFSLTRTLSLVSSSLFSVLMLGSTPTTFNTRTARLSTSAPSGTSSTGRRLRSASQSPGEKRGGFRAFFAGALRPKKSRQVLRKASTPNLKEGLQSKDDVPAMPSLTPLEAHRLKYREVNLQKDTQLGETHDHTAMLHSIGVGELDPSDPNAQVHEFDNRPPGEPMIASLTSDLWAKVTEYLNPAERASLAFSSRTLYARLGREPWVTINLPENHDYKADFLISQDRLLPHHLLCFPCGKYHRRTQEGYEKLQPADIINPLFDCPNARNNALPAPRHRITHGRVLYFTFHQLVMRAYRFGPRYGISADSLSRRWRRDGWSHQTRYHIHQGRLLMRVVSTCFAEPGLSTSQQRLLLYSRDDYWPYFSVCAHWRDGELMNVCKCALGHIPVPRTTNGLQGLEHRAKDMYHRREHNPNALASLCGKCRPMRRCPECPSEYLVEVKLTEDRSGSHRNLFRHAIVVTRWSDLGDGRSPRLSKEWAAINGDEAGEGYDSFEKIGKRAISGIFESAITDDTLPGQRILSMNPKGKKLGEAGNNWY</sequence>
<dbReference type="SUPFAM" id="SSF46609">
    <property type="entry name" value="Fe,Mn superoxide dismutase (SOD), N-terminal domain"/>
    <property type="match status" value="1"/>
</dbReference>
<dbReference type="Proteomes" id="UP000326289">
    <property type="component" value="Unassembled WGS sequence"/>
</dbReference>
<keyword evidence="3" id="KW-0479">Metal-binding</keyword>
<name>A0A5N6JG10_9EURO</name>
<evidence type="ECO:0000256" key="4">
    <source>
        <dbReference type="ARBA" id="ARBA00022862"/>
    </source>
</evidence>
<evidence type="ECO:0000256" key="7">
    <source>
        <dbReference type="SAM" id="MobiDB-lite"/>
    </source>
</evidence>
<feature type="domain" description="Manganese/iron superoxide dismutase C-terminal" evidence="9">
    <location>
        <begin position="127"/>
        <end position="178"/>
    </location>
</feature>
<dbReference type="Gene3D" id="1.10.287.990">
    <property type="entry name" value="Fe,Mn superoxide dismutase (SOD) domain"/>
    <property type="match status" value="1"/>
</dbReference>
<evidence type="ECO:0000313" key="10">
    <source>
        <dbReference type="EMBL" id="KAB8276844.1"/>
    </source>
</evidence>
<proteinExistence type="inferred from homology"/>
<keyword evidence="11" id="KW-1185">Reference proteome</keyword>
<organism evidence="10 11">
    <name type="scientific">Aspergillus minisclerotigenes</name>
    <dbReference type="NCBI Taxonomy" id="656917"/>
    <lineage>
        <taxon>Eukaryota</taxon>
        <taxon>Fungi</taxon>
        <taxon>Dikarya</taxon>
        <taxon>Ascomycota</taxon>
        <taxon>Pezizomycotina</taxon>
        <taxon>Eurotiomycetes</taxon>
        <taxon>Eurotiomycetidae</taxon>
        <taxon>Eurotiales</taxon>
        <taxon>Aspergillaceae</taxon>
        <taxon>Aspergillus</taxon>
        <taxon>Aspergillus subgen. Circumdati</taxon>
    </lineage>
</organism>
<dbReference type="EC" id="1.15.1.1" evidence="2"/>
<dbReference type="EMBL" id="ML732775">
    <property type="protein sequence ID" value="KAB8276844.1"/>
    <property type="molecule type" value="Genomic_DNA"/>
</dbReference>
<dbReference type="Pfam" id="PF00081">
    <property type="entry name" value="Sod_Fe_N"/>
    <property type="match status" value="1"/>
</dbReference>
<evidence type="ECO:0000256" key="1">
    <source>
        <dbReference type="ARBA" id="ARBA00008714"/>
    </source>
</evidence>
<dbReference type="PANTHER" id="PTHR11404">
    <property type="entry name" value="SUPEROXIDE DISMUTASE 2"/>
    <property type="match status" value="1"/>
</dbReference>
<gene>
    <name evidence="10" type="ORF">BDV30DRAFT_224157</name>
</gene>
<dbReference type="Pfam" id="PF02777">
    <property type="entry name" value="Sod_Fe_C"/>
    <property type="match status" value="1"/>
</dbReference>
<dbReference type="AlphaFoldDB" id="A0A5N6JG10"/>
<dbReference type="GO" id="GO:0030145">
    <property type="term" value="F:manganese ion binding"/>
    <property type="evidence" value="ECO:0007669"/>
    <property type="project" value="TreeGrafter"/>
</dbReference>
<evidence type="ECO:0000256" key="5">
    <source>
        <dbReference type="ARBA" id="ARBA00023002"/>
    </source>
</evidence>
<keyword evidence="4" id="KW-0049">Antioxidant</keyword>
<dbReference type="InterPro" id="IPR036314">
    <property type="entry name" value="SOD_C_sf"/>
</dbReference>
<evidence type="ECO:0000256" key="6">
    <source>
        <dbReference type="ARBA" id="ARBA00049204"/>
    </source>
</evidence>
<protein>
    <recommendedName>
        <fullName evidence="2">superoxide dismutase</fullName>
        <ecNumber evidence="2">1.15.1.1</ecNumber>
    </recommendedName>
</protein>
<dbReference type="PRINTS" id="PR01703">
    <property type="entry name" value="MNSODISMTASE"/>
</dbReference>
<dbReference type="SUPFAM" id="SSF54719">
    <property type="entry name" value="Fe,Mn superoxide dismutase (SOD), C-terminal domain"/>
    <property type="match status" value="1"/>
</dbReference>
<dbReference type="FunFam" id="1.10.287.990:FF:000001">
    <property type="entry name" value="Superoxide dismutase"/>
    <property type="match status" value="1"/>
</dbReference>
<keyword evidence="5" id="KW-0560">Oxidoreductase</keyword>
<dbReference type="GO" id="GO:0005739">
    <property type="term" value="C:mitochondrion"/>
    <property type="evidence" value="ECO:0007669"/>
    <property type="project" value="TreeGrafter"/>
</dbReference>
<dbReference type="InterPro" id="IPR036324">
    <property type="entry name" value="Mn/Fe_SOD_N_sf"/>
</dbReference>
<dbReference type="InterPro" id="IPR019832">
    <property type="entry name" value="Mn/Fe_SOD_C"/>
</dbReference>
<dbReference type="InterPro" id="IPR001189">
    <property type="entry name" value="Mn/Fe_SOD"/>
</dbReference>
<dbReference type="GO" id="GO:0004784">
    <property type="term" value="F:superoxide dismutase activity"/>
    <property type="evidence" value="ECO:0007669"/>
    <property type="project" value="UniProtKB-EC"/>
</dbReference>
<dbReference type="Gene3D" id="3.55.40.20">
    <property type="entry name" value="Iron/manganese superoxide dismutase, C-terminal domain"/>
    <property type="match status" value="1"/>
</dbReference>
<reference evidence="10 11" key="1">
    <citation type="submission" date="2019-04" db="EMBL/GenBank/DDBJ databases">
        <title>Fungal friends and foes A comparative genomics study of 23 Aspergillus species from section Flavi.</title>
        <authorList>
            <consortium name="DOE Joint Genome Institute"/>
            <person name="Kjaerbolling I."/>
            <person name="Vesth T.C."/>
            <person name="Frisvad J.C."/>
            <person name="Nybo J.L."/>
            <person name="Theobald S."/>
            <person name="Kildgaard S."/>
            <person name="Petersen T.I."/>
            <person name="Kuo A."/>
            <person name="Sato A."/>
            <person name="Lyhne E.K."/>
            <person name="Kogle M.E."/>
            <person name="Wiebenga A."/>
            <person name="Kun R.S."/>
            <person name="Lubbers R.J."/>
            <person name="Makela M.R."/>
            <person name="Barry K."/>
            <person name="Chovatia M."/>
            <person name="Clum A."/>
            <person name="Daum C."/>
            <person name="Haridas S."/>
            <person name="He G."/>
            <person name="LaButti K."/>
            <person name="Lipzen A."/>
            <person name="Mondo S."/>
            <person name="Pangilinan J."/>
            <person name="Riley R."/>
            <person name="Salamov A."/>
            <person name="Simmons B.A."/>
            <person name="Magnuson J.K."/>
            <person name="Henrissat B."/>
            <person name="Mortensen U.H."/>
            <person name="Larsen T.O."/>
            <person name="De vries R.P."/>
            <person name="Grigoriev I.V."/>
            <person name="Machida M."/>
            <person name="Baker S.E."/>
            <person name="Andersen M.R."/>
        </authorList>
    </citation>
    <scope>NUCLEOTIDE SEQUENCE [LARGE SCALE GENOMIC DNA]</scope>
    <source>
        <strain evidence="10 11">CBS 117635</strain>
    </source>
</reference>
<dbReference type="PANTHER" id="PTHR11404:SF6">
    <property type="entry name" value="SUPEROXIDE DISMUTASE [MN], MITOCHONDRIAL"/>
    <property type="match status" value="1"/>
</dbReference>
<feature type="domain" description="Manganese/iron superoxide dismutase N-terminal" evidence="8">
    <location>
        <begin position="38"/>
        <end position="117"/>
    </location>
</feature>